<keyword evidence="2" id="KW-0547">Nucleotide-binding</keyword>
<dbReference type="Pfam" id="PF04548">
    <property type="entry name" value="AIG1"/>
    <property type="match status" value="1"/>
</dbReference>
<protein>
    <recommendedName>
        <fullName evidence="3">AIG1-type G domain-containing protein</fullName>
    </recommendedName>
</protein>
<proteinExistence type="inferred from homology"/>
<evidence type="ECO:0000313" key="4">
    <source>
        <dbReference type="Ensembl" id="ENSSPAP00000017778.1"/>
    </source>
</evidence>
<comment type="similarity">
    <text evidence="1">Belongs to the TRAFAC class TrmE-Era-EngA-EngB-Septin-like GTPase superfamily. AIG1/Toc34/Toc159-like paraseptin GTPase family. IAN subfamily.</text>
</comment>
<dbReference type="AlphaFoldDB" id="A0A3B5A8N9"/>
<feature type="domain" description="AIG1-type G" evidence="3">
    <location>
        <begin position="29"/>
        <end position="73"/>
    </location>
</feature>
<evidence type="ECO:0000259" key="3">
    <source>
        <dbReference type="Pfam" id="PF04548"/>
    </source>
</evidence>
<evidence type="ECO:0000256" key="1">
    <source>
        <dbReference type="ARBA" id="ARBA00008535"/>
    </source>
</evidence>
<name>A0A3B5A8N9_9TELE</name>
<dbReference type="Gene3D" id="3.40.50.300">
    <property type="entry name" value="P-loop containing nucleotide triphosphate hydrolases"/>
    <property type="match status" value="1"/>
</dbReference>
<dbReference type="Ensembl" id="ENSSPAT00000018052.1">
    <property type="protein sequence ID" value="ENSSPAP00000017778.1"/>
    <property type="gene ID" value="ENSSPAG00000013431.1"/>
</dbReference>
<dbReference type="GO" id="GO:0005525">
    <property type="term" value="F:GTP binding"/>
    <property type="evidence" value="ECO:0007669"/>
    <property type="project" value="InterPro"/>
</dbReference>
<sequence>KYMSQCRNHKIGIHMRQYQVAGMPGSYSELVLVGWAKSGKSASGNTILGKEEFLSGRKTSRCVSQHAQLAGRLVLV</sequence>
<accession>A0A3B5A8N9</accession>
<dbReference type="GeneTree" id="ENSGT00980000201115"/>
<dbReference type="InterPro" id="IPR006703">
    <property type="entry name" value="G_AIG1"/>
</dbReference>
<organism evidence="4">
    <name type="scientific">Stegastes partitus</name>
    <name type="common">bicolor damselfish</name>
    <dbReference type="NCBI Taxonomy" id="144197"/>
    <lineage>
        <taxon>Eukaryota</taxon>
        <taxon>Metazoa</taxon>
        <taxon>Chordata</taxon>
        <taxon>Craniata</taxon>
        <taxon>Vertebrata</taxon>
        <taxon>Euteleostomi</taxon>
        <taxon>Actinopterygii</taxon>
        <taxon>Neopterygii</taxon>
        <taxon>Teleostei</taxon>
        <taxon>Neoteleostei</taxon>
        <taxon>Acanthomorphata</taxon>
        <taxon>Ovalentaria</taxon>
        <taxon>Pomacentridae</taxon>
        <taxon>Stegastes</taxon>
    </lineage>
</organism>
<evidence type="ECO:0000256" key="2">
    <source>
        <dbReference type="ARBA" id="ARBA00022741"/>
    </source>
</evidence>
<reference evidence="4" key="1">
    <citation type="submission" date="2023-09" db="UniProtKB">
        <authorList>
            <consortium name="Ensembl"/>
        </authorList>
    </citation>
    <scope>IDENTIFICATION</scope>
</reference>
<dbReference type="InterPro" id="IPR027417">
    <property type="entry name" value="P-loop_NTPase"/>
</dbReference>